<dbReference type="Pfam" id="PF02145">
    <property type="entry name" value="Rap_GAP"/>
    <property type="match status" value="1"/>
</dbReference>
<organism evidence="4 5">
    <name type="scientific">Stachybotrys elegans</name>
    <dbReference type="NCBI Taxonomy" id="80388"/>
    <lineage>
        <taxon>Eukaryota</taxon>
        <taxon>Fungi</taxon>
        <taxon>Dikarya</taxon>
        <taxon>Ascomycota</taxon>
        <taxon>Pezizomycotina</taxon>
        <taxon>Sordariomycetes</taxon>
        <taxon>Hypocreomycetidae</taxon>
        <taxon>Hypocreales</taxon>
        <taxon>Stachybotryaceae</taxon>
        <taxon>Stachybotrys</taxon>
    </lineage>
</organism>
<feature type="region of interest" description="Disordered" evidence="2">
    <location>
        <begin position="1272"/>
        <end position="1314"/>
    </location>
</feature>
<sequence>MFLNDVIKFSFNSANESSVTSLIDTLLSICMSTSNQDDLRSCIDVIDKIGTFGTIPLSKLKECIQVLSSIYCLVPNLEKDSWHAIAHLLKSHNGQATVRILLDILRSPTSGQKEKDMSRDIRGALSVLQKLLSKSTEKGYPPVPYALLMDGLAKTVKAMTSTRVHAAVLHLINSLFNNGHGQVLRLVISEDWSLCLEVATECSRKAKLDAAKTRTYTNEEKEKSPEEMIRRELMLLIARLDTLIREKSDFFIPRSAIMDFFSNVSQLLPDSTVRTTLDYFQEFRCCSPSDLQWEQNLNLVLDDFFSNRSRSTDIRILALQTIMDAYEIVDLVGDEAEQSFIPRLAKSILRDVTEESDTKVLAAVMSLMISVTVSCDMELFDFIIDTLKGIVVNDRVKSPISPPVVPGSPLPVTAYEGQNSADGQSPSNVVAKAYVNMFVKVMNSHSEKSIKLYNALISVAKSNNCELDARLTAMKLLFRLRADWAYRIFLTRDLEITSLATAMYRTEASLAKKQAEDAAHIFRTSRSEHGSQSRSSRGVSFGQGQPQERGLPVRSLSGSRGNGVRYQHLWKLPDPEALPDVKPNTISPVLSSHVPISSVGDDDGSGEARHEQRSRTLGIASWLDVVLTILHGSDWEIYSFVLVHLPSQLSNHAIFRGAIPQIQALRKLICEQIRQNSFQEPPNASSLRRADVAICLFNSLTMILSYHEHFQKSEEDEIVKSFVLGISTWERSAKCCIHALSICCHELPLSTSKSLVQLLNQMAGIITQPQVSVHILEFLACLSRLHHLYVNFREDEYKIVFAICFRYLEYAREKNQANRVSYGGDPTTSVTASPNSADHGAAGISVELPHYVHTLAYHVILFWFLALKLPERASHVGYIVKRLFADADGSGQAADEQAITSIDFLQRVTYADVDESVQDPHFTEERYGKIAKKRWLIGNSIITIKQAMETGWAQITKRQPSGTSSYIVRESLRPPPAHQVSSYVDIARESQASTNTILPSHLLVQLMSPIPQTMDHARPIPLPEDEATERTIRVFDRNAPVDGHKVGVVYIGEGQTQEAEILANVSGSSDYVEFLNGLGTLTRLKGATFNSQGLDREHGIDGQHTFCWRDRVTEIVFHVTTQMPTNLDADPLCSLKKRHIGNDFVNIMFNDSGLPFNFDTFPSQFNFVNIVITPASRASFIASREAKLLEKTDRGQPFYTVQVMTKPGFPEISPASDTKMISLKALPSFIRLLSFNASMVSLIWFNREGGEHVGSWRSRLREIKRLRERAGARAASSASAPSPPSTSLGVGVGSGQGQQLDASRPGSTVRDSFSSLRRSSVATFFTSTSEQASHRSSLLSTSVGTNDTEVGVSNPQGQMFDSVDFSKWA</sequence>
<dbReference type="InterPro" id="IPR035974">
    <property type="entry name" value="Rap/Ran-GAP_sf"/>
</dbReference>
<dbReference type="GO" id="GO:0051056">
    <property type="term" value="P:regulation of small GTPase mediated signal transduction"/>
    <property type="evidence" value="ECO:0007669"/>
    <property type="project" value="InterPro"/>
</dbReference>
<evidence type="ECO:0000313" key="5">
    <source>
        <dbReference type="Proteomes" id="UP000813444"/>
    </source>
</evidence>
<feature type="region of interest" description="Disordered" evidence="2">
    <location>
        <begin position="523"/>
        <end position="560"/>
    </location>
</feature>
<evidence type="ECO:0000259" key="3">
    <source>
        <dbReference type="PROSITE" id="PS50085"/>
    </source>
</evidence>
<proteinExistence type="predicted"/>
<dbReference type="GO" id="GO:0033596">
    <property type="term" value="C:TSC1-TSC2 complex"/>
    <property type="evidence" value="ECO:0007669"/>
    <property type="project" value="TreeGrafter"/>
</dbReference>
<dbReference type="FunFam" id="3.40.50.11210:FF:000007">
    <property type="entry name" value="Tuberous sclerosis 2"/>
    <property type="match status" value="1"/>
</dbReference>
<dbReference type="PANTHER" id="PTHR10063">
    <property type="entry name" value="TUBERIN"/>
    <property type="match status" value="1"/>
</dbReference>
<feature type="compositionally biased region" description="Polar residues" evidence="2">
    <location>
        <begin position="1305"/>
        <end position="1314"/>
    </location>
</feature>
<keyword evidence="5" id="KW-1185">Reference proteome</keyword>
<dbReference type="InterPro" id="IPR027107">
    <property type="entry name" value="Tuberin/Ral-act_asu"/>
</dbReference>
<evidence type="ECO:0000256" key="1">
    <source>
        <dbReference type="ARBA" id="ARBA00022468"/>
    </source>
</evidence>
<dbReference type="SUPFAM" id="SSF111347">
    <property type="entry name" value="Rap/Ran-GAP"/>
    <property type="match status" value="1"/>
</dbReference>
<gene>
    <name evidence="4" type="ORF">B0I35DRAFT_432533</name>
</gene>
<dbReference type="InterPro" id="IPR024584">
    <property type="entry name" value="Tuberin_N"/>
</dbReference>
<evidence type="ECO:0000256" key="2">
    <source>
        <dbReference type="SAM" id="MobiDB-lite"/>
    </source>
</evidence>
<dbReference type="InterPro" id="IPR000331">
    <property type="entry name" value="Rap/Ran_GAP_dom"/>
</dbReference>
<feature type="domain" description="Rap-GAP" evidence="3">
    <location>
        <begin position="1032"/>
        <end position="1278"/>
    </location>
</feature>
<dbReference type="Proteomes" id="UP000813444">
    <property type="component" value="Unassembled WGS sequence"/>
</dbReference>
<dbReference type="OrthoDB" id="19311at2759"/>
<dbReference type="Gene3D" id="3.40.50.11210">
    <property type="entry name" value="Rap/Ran-GAP"/>
    <property type="match status" value="1"/>
</dbReference>
<name>A0A8K0SWS4_9HYPO</name>
<evidence type="ECO:0000313" key="4">
    <source>
        <dbReference type="EMBL" id="KAH7318620.1"/>
    </source>
</evidence>
<dbReference type="SUPFAM" id="SSF48371">
    <property type="entry name" value="ARM repeat"/>
    <property type="match status" value="1"/>
</dbReference>
<dbReference type="InterPro" id="IPR016024">
    <property type="entry name" value="ARM-type_fold"/>
</dbReference>
<keyword evidence="1" id="KW-0343">GTPase activation</keyword>
<dbReference type="GO" id="GO:0032007">
    <property type="term" value="P:negative regulation of TOR signaling"/>
    <property type="evidence" value="ECO:0007669"/>
    <property type="project" value="TreeGrafter"/>
</dbReference>
<dbReference type="Pfam" id="PF11864">
    <property type="entry name" value="DUF3384"/>
    <property type="match status" value="1"/>
</dbReference>
<comment type="caution">
    <text evidence="4">The sequence shown here is derived from an EMBL/GenBank/DDBJ whole genome shotgun (WGS) entry which is preliminary data.</text>
</comment>
<dbReference type="InterPro" id="IPR018515">
    <property type="entry name" value="Tuberin-type_domain"/>
</dbReference>
<accession>A0A8K0SWS4</accession>
<dbReference type="GO" id="GO:0005634">
    <property type="term" value="C:nucleus"/>
    <property type="evidence" value="ECO:0007669"/>
    <property type="project" value="InterPro"/>
</dbReference>
<reference evidence="4" key="1">
    <citation type="journal article" date="2021" name="Nat. Commun.">
        <title>Genetic determinants of endophytism in the Arabidopsis root mycobiome.</title>
        <authorList>
            <person name="Mesny F."/>
            <person name="Miyauchi S."/>
            <person name="Thiergart T."/>
            <person name="Pickel B."/>
            <person name="Atanasova L."/>
            <person name="Karlsson M."/>
            <person name="Huettel B."/>
            <person name="Barry K.W."/>
            <person name="Haridas S."/>
            <person name="Chen C."/>
            <person name="Bauer D."/>
            <person name="Andreopoulos W."/>
            <person name="Pangilinan J."/>
            <person name="LaButti K."/>
            <person name="Riley R."/>
            <person name="Lipzen A."/>
            <person name="Clum A."/>
            <person name="Drula E."/>
            <person name="Henrissat B."/>
            <person name="Kohler A."/>
            <person name="Grigoriev I.V."/>
            <person name="Martin F.M."/>
            <person name="Hacquard S."/>
        </authorList>
    </citation>
    <scope>NUCLEOTIDE SEQUENCE</scope>
    <source>
        <strain evidence="4">MPI-CAGE-CH-0235</strain>
    </source>
</reference>
<feature type="region of interest" description="Disordered" evidence="2">
    <location>
        <begin position="1335"/>
        <end position="1357"/>
    </location>
</feature>
<dbReference type="PROSITE" id="PS50085">
    <property type="entry name" value="RAPGAP"/>
    <property type="match status" value="1"/>
</dbReference>
<dbReference type="PANTHER" id="PTHR10063:SF0">
    <property type="entry name" value="TUBERIN"/>
    <property type="match status" value="1"/>
</dbReference>
<feature type="compositionally biased region" description="Low complexity" evidence="2">
    <location>
        <begin position="1272"/>
        <end position="1289"/>
    </location>
</feature>
<dbReference type="Pfam" id="PF03542">
    <property type="entry name" value="Tuberin"/>
    <property type="match status" value="1"/>
</dbReference>
<dbReference type="EMBL" id="JAGPNK010000007">
    <property type="protein sequence ID" value="KAH7318620.1"/>
    <property type="molecule type" value="Genomic_DNA"/>
</dbReference>
<dbReference type="GO" id="GO:0005096">
    <property type="term" value="F:GTPase activator activity"/>
    <property type="evidence" value="ECO:0007669"/>
    <property type="project" value="UniProtKB-KW"/>
</dbReference>
<protein>
    <recommendedName>
        <fullName evidence="3">Rap-GAP domain-containing protein</fullName>
    </recommendedName>
</protein>